<evidence type="ECO:0000313" key="3">
    <source>
        <dbReference type="Proteomes" id="UP000656813"/>
    </source>
</evidence>
<gene>
    <name evidence="2" type="ORF">GCM10007096_21290</name>
</gene>
<accession>A0A8J2ZW85</accession>
<sequence length="131" mass="14992">MVNTIHTHRFVQPLNGQPYTPTQTKTKNQVSFNDTLKDSLYKNNLTPLNISKHAAKRMSERNIDIQPEQWNRIYDRLQEAKAMGIKDSLVVTKKEAMVVNAQNNTVITIMNRGEADQHIFSNINGTILLND</sequence>
<evidence type="ECO:0000313" key="2">
    <source>
        <dbReference type="EMBL" id="GGH82222.1"/>
    </source>
</evidence>
<dbReference type="RefSeq" id="WP_188497386.1">
    <property type="nucleotide sequence ID" value="NZ_BMFV01000014.1"/>
</dbReference>
<feature type="region of interest" description="Disordered" evidence="1">
    <location>
        <begin position="1"/>
        <end position="28"/>
    </location>
</feature>
<reference evidence="2" key="1">
    <citation type="journal article" date="2014" name="Int. J. Syst. Evol. Microbiol.">
        <title>Complete genome sequence of Corynebacterium casei LMG S-19264T (=DSM 44701T), isolated from a smear-ripened cheese.</title>
        <authorList>
            <consortium name="US DOE Joint Genome Institute (JGI-PGF)"/>
            <person name="Walter F."/>
            <person name="Albersmeier A."/>
            <person name="Kalinowski J."/>
            <person name="Ruckert C."/>
        </authorList>
    </citation>
    <scope>NUCLEOTIDE SEQUENCE</scope>
    <source>
        <strain evidence="2">CGMCC 1.12777</strain>
    </source>
</reference>
<evidence type="ECO:0000256" key="1">
    <source>
        <dbReference type="SAM" id="MobiDB-lite"/>
    </source>
</evidence>
<dbReference type="AlphaFoldDB" id="A0A8J2ZW85"/>
<proteinExistence type="predicted"/>
<keyword evidence="3" id="KW-1185">Reference proteome</keyword>
<reference evidence="2" key="2">
    <citation type="submission" date="2020-09" db="EMBL/GenBank/DDBJ databases">
        <authorList>
            <person name="Sun Q."/>
            <person name="Zhou Y."/>
        </authorList>
    </citation>
    <scope>NUCLEOTIDE SEQUENCE</scope>
    <source>
        <strain evidence="2">CGMCC 1.12777</strain>
    </source>
</reference>
<dbReference type="InterPro" id="IPR013367">
    <property type="entry name" value="Flagellar_put"/>
</dbReference>
<name>A0A8J2ZW85_9BACL</name>
<protein>
    <recommendedName>
        <fullName evidence="4">Flagellar operon protein</fullName>
    </recommendedName>
</protein>
<dbReference type="Proteomes" id="UP000656813">
    <property type="component" value="Unassembled WGS sequence"/>
</dbReference>
<evidence type="ECO:0008006" key="4">
    <source>
        <dbReference type="Google" id="ProtNLM"/>
    </source>
</evidence>
<feature type="compositionally biased region" description="Polar residues" evidence="1">
    <location>
        <begin position="14"/>
        <end position="28"/>
    </location>
</feature>
<comment type="caution">
    <text evidence="2">The sequence shown here is derived from an EMBL/GenBank/DDBJ whole genome shotgun (WGS) entry which is preliminary data.</text>
</comment>
<organism evidence="2 3">
    <name type="scientific">Pullulanibacillus pueri</name>
    <dbReference type="NCBI Taxonomy" id="1437324"/>
    <lineage>
        <taxon>Bacteria</taxon>
        <taxon>Bacillati</taxon>
        <taxon>Bacillota</taxon>
        <taxon>Bacilli</taxon>
        <taxon>Bacillales</taxon>
        <taxon>Sporolactobacillaceae</taxon>
        <taxon>Pullulanibacillus</taxon>
    </lineage>
</organism>
<dbReference type="EMBL" id="BMFV01000014">
    <property type="protein sequence ID" value="GGH82222.1"/>
    <property type="molecule type" value="Genomic_DNA"/>
</dbReference>
<dbReference type="Pfam" id="PF12611">
    <property type="entry name" value="Flagellar_put"/>
    <property type="match status" value="1"/>
</dbReference>
<dbReference type="NCBIfam" id="TIGR02530">
    <property type="entry name" value="flg_new"/>
    <property type="match status" value="1"/>
</dbReference>